<keyword evidence="2 5" id="KW-0132">Cell division</keyword>
<evidence type="ECO:0000256" key="2">
    <source>
        <dbReference type="ARBA" id="ARBA00022618"/>
    </source>
</evidence>
<gene>
    <name evidence="5 9" type="primary">ftsA</name>
    <name evidence="9" type="ORF">CFH83_06090</name>
</gene>
<dbReference type="PANTHER" id="PTHR32432:SF4">
    <property type="entry name" value="CELL DIVISION PROTEIN FTSA"/>
    <property type="match status" value="1"/>
</dbReference>
<evidence type="ECO:0000256" key="6">
    <source>
        <dbReference type="PIRNR" id="PIRNR003101"/>
    </source>
</evidence>
<evidence type="ECO:0000256" key="3">
    <source>
        <dbReference type="ARBA" id="ARBA00023136"/>
    </source>
</evidence>
<dbReference type="InterPro" id="IPR020823">
    <property type="entry name" value="Cell_div_FtsA"/>
</dbReference>
<evidence type="ECO:0000256" key="7">
    <source>
        <dbReference type="SAM" id="MobiDB-lite"/>
    </source>
</evidence>
<dbReference type="GO" id="GO:0009898">
    <property type="term" value="C:cytoplasmic side of plasma membrane"/>
    <property type="evidence" value="ECO:0007669"/>
    <property type="project" value="UniProtKB-UniRule"/>
</dbReference>
<keyword evidence="4 5" id="KW-0131">Cell cycle</keyword>
<protein>
    <recommendedName>
        <fullName evidence="5 6">Cell division protein FtsA</fullName>
    </recommendedName>
</protein>
<dbReference type="Gene3D" id="3.30.1490.110">
    <property type="match status" value="1"/>
</dbReference>
<dbReference type="Proteomes" id="UP000228859">
    <property type="component" value="Unassembled WGS sequence"/>
</dbReference>
<evidence type="ECO:0000313" key="9">
    <source>
        <dbReference type="EMBL" id="DAB38415.1"/>
    </source>
</evidence>
<comment type="subcellular location">
    <subcellularLocation>
        <location evidence="5">Cell membrane</location>
        <topology evidence="5">Peripheral membrane protein</topology>
        <orientation evidence="5">Cytoplasmic side</orientation>
    </subcellularLocation>
    <text evidence="5">Localizes to the Z ring in an FtsZ-dependent manner. Targeted to the membrane through a conserved C-terminal amphipathic helix.</text>
</comment>
<dbReference type="HAMAP" id="MF_02033">
    <property type="entry name" value="FtsA"/>
    <property type="match status" value="1"/>
</dbReference>
<dbReference type="InterPro" id="IPR043129">
    <property type="entry name" value="ATPase_NBD"/>
</dbReference>
<dbReference type="Pfam" id="PF02491">
    <property type="entry name" value="SHS2_FTSA"/>
    <property type="match status" value="1"/>
</dbReference>
<dbReference type="InterPro" id="IPR003494">
    <property type="entry name" value="SHS2_FtsA"/>
</dbReference>
<feature type="domain" description="SHS2" evidence="8">
    <location>
        <begin position="5"/>
        <end position="192"/>
    </location>
</feature>
<organism evidence="9 10">
    <name type="scientific">Sulfuricurvum kujiense</name>
    <dbReference type="NCBI Taxonomy" id="148813"/>
    <lineage>
        <taxon>Bacteria</taxon>
        <taxon>Pseudomonadati</taxon>
        <taxon>Campylobacterota</taxon>
        <taxon>Epsilonproteobacteria</taxon>
        <taxon>Campylobacterales</taxon>
        <taxon>Sulfurimonadaceae</taxon>
        <taxon>Sulfuricurvum</taxon>
    </lineage>
</organism>
<dbReference type="PIRSF" id="PIRSF003101">
    <property type="entry name" value="FtsA"/>
    <property type="match status" value="1"/>
</dbReference>
<comment type="function">
    <text evidence="5 6">Cell division protein that is involved in the assembly of the Z ring. May serve as a membrane anchor for the Z ring.</text>
</comment>
<dbReference type="NCBIfam" id="TIGR01174">
    <property type="entry name" value="ftsA"/>
    <property type="match status" value="1"/>
</dbReference>
<sequence length="469" mass="50341">MKRTVLAIDIGSTKVCALIAEIDDDNNAQIIGAGIAKAQGLRKGSITNIELASKSIKSALNDAKRVAGTELRSAIVTISGAYTKSLNSSGIVNIPNKEITLNEIQRVMHTSLYNANIPNEFEVLHALPYNFKVDDQDFIEDPLGMNAARLEVETHIITTQKSNLNNLRKAVKAAGVDVESVVLSGYASAIAVLNSDEKELGAAVVDMGGNTSNIVIHSGHAIRYNDFLGVGSNHITNDLSMALHTPLHTADNVKINYGSLYAPSNDLIELPVIGDETSTHEVSLEVVHNVIYARVEETLMIIAQSIEKSGLKEHMGAGVVLTGGFTKIEGLRELAVAILDNMPVRLAKPTDVGGLFDTLRDPSYSGAVGLIKYLADGYTPYEIDVNRRMRHASEDSAAVHGGTLPEEAPKFDPLTPSASTPTPAASTPPAKEEKIAETAKMVNIGSNKSVQNDQPNPLSKFWNWATQLF</sequence>
<dbReference type="RefSeq" id="WP_294893433.1">
    <property type="nucleotide sequence ID" value="NZ_DLUI01000085.1"/>
</dbReference>
<dbReference type="SUPFAM" id="SSF53067">
    <property type="entry name" value="Actin-like ATPase domain"/>
    <property type="match status" value="2"/>
</dbReference>
<dbReference type="Gene3D" id="3.30.420.40">
    <property type="match status" value="2"/>
</dbReference>
<evidence type="ECO:0000256" key="5">
    <source>
        <dbReference type="HAMAP-Rule" id="MF_02033"/>
    </source>
</evidence>
<dbReference type="GO" id="GO:0043093">
    <property type="term" value="P:FtsZ-dependent cytokinesis"/>
    <property type="evidence" value="ECO:0007669"/>
    <property type="project" value="UniProtKB-UniRule"/>
</dbReference>
<keyword evidence="3 5" id="KW-0472">Membrane</keyword>
<accession>A0A2D3WET7</accession>
<dbReference type="Pfam" id="PF14450">
    <property type="entry name" value="FtsA"/>
    <property type="match status" value="2"/>
</dbReference>
<keyword evidence="1 5" id="KW-1003">Cell membrane</keyword>
<dbReference type="AlphaFoldDB" id="A0A2D3WET7"/>
<evidence type="ECO:0000313" key="10">
    <source>
        <dbReference type="Proteomes" id="UP000228859"/>
    </source>
</evidence>
<evidence type="ECO:0000259" key="8">
    <source>
        <dbReference type="SMART" id="SM00842"/>
    </source>
</evidence>
<dbReference type="GO" id="GO:0032153">
    <property type="term" value="C:cell division site"/>
    <property type="evidence" value="ECO:0007669"/>
    <property type="project" value="UniProtKB-UniRule"/>
</dbReference>
<dbReference type="CDD" id="cd24048">
    <property type="entry name" value="ASKHA_NBD_FtsA"/>
    <property type="match status" value="1"/>
</dbReference>
<feature type="compositionally biased region" description="Low complexity" evidence="7">
    <location>
        <begin position="415"/>
        <end position="429"/>
    </location>
</feature>
<comment type="similarity">
    <text evidence="5 6">Belongs to the FtsA/MreB family.</text>
</comment>
<reference evidence="9 10" key="1">
    <citation type="journal article" date="2017" name="Front. Microbiol.">
        <title>Comparative Genomic Analysis of the Class Epsilonproteobacteria and Proposed Reclassification to Epsilonbacteraeota (phyl. nov.).</title>
        <authorList>
            <person name="Waite D.W."/>
            <person name="Vanwonterghem I."/>
            <person name="Rinke C."/>
            <person name="Parks D.H."/>
            <person name="Zhang Y."/>
            <person name="Takai K."/>
            <person name="Sievert S.M."/>
            <person name="Simon J."/>
            <person name="Campbell B.J."/>
            <person name="Hanson T.E."/>
            <person name="Woyke T."/>
            <person name="Klotz M.G."/>
            <person name="Hugenholtz P."/>
        </authorList>
    </citation>
    <scope>NUCLEOTIDE SEQUENCE [LARGE SCALE GENOMIC DNA]</scope>
    <source>
        <strain evidence="9">UBA12443</strain>
    </source>
</reference>
<feature type="region of interest" description="Disordered" evidence="7">
    <location>
        <begin position="394"/>
        <end position="433"/>
    </location>
</feature>
<dbReference type="SMART" id="SM00842">
    <property type="entry name" value="FtsA"/>
    <property type="match status" value="1"/>
</dbReference>
<comment type="subunit">
    <text evidence="5">Self-interacts. Interacts with FtsZ.</text>
</comment>
<evidence type="ECO:0000256" key="1">
    <source>
        <dbReference type="ARBA" id="ARBA00022475"/>
    </source>
</evidence>
<dbReference type="InterPro" id="IPR050696">
    <property type="entry name" value="FtsA/MreB"/>
</dbReference>
<dbReference type="PANTHER" id="PTHR32432">
    <property type="entry name" value="CELL DIVISION PROTEIN FTSA-RELATED"/>
    <property type="match status" value="1"/>
</dbReference>
<name>A0A2D3WET7_9BACT</name>
<dbReference type="EMBL" id="DLUI01000085">
    <property type="protein sequence ID" value="DAB38415.1"/>
    <property type="molecule type" value="Genomic_DNA"/>
</dbReference>
<comment type="caution">
    <text evidence="9">The sequence shown here is derived from an EMBL/GenBank/DDBJ whole genome shotgun (WGS) entry which is preliminary data.</text>
</comment>
<evidence type="ECO:0000256" key="4">
    <source>
        <dbReference type="ARBA" id="ARBA00023306"/>
    </source>
</evidence>
<proteinExistence type="inferred from homology"/>